<feature type="domain" description="KaiC" evidence="7">
    <location>
        <begin position="18"/>
        <end position="260"/>
    </location>
</feature>
<dbReference type="Proteomes" id="UP000294723">
    <property type="component" value="Unassembled WGS sequence"/>
</dbReference>
<organism evidence="8 9">
    <name type="scientific">Saccharopolyspora karakumensis</name>
    <dbReference type="NCBI Taxonomy" id="2530386"/>
    <lineage>
        <taxon>Bacteria</taxon>
        <taxon>Bacillati</taxon>
        <taxon>Actinomycetota</taxon>
        <taxon>Actinomycetes</taxon>
        <taxon>Pseudonocardiales</taxon>
        <taxon>Pseudonocardiaceae</taxon>
        <taxon>Saccharopolyspora</taxon>
    </lineage>
</organism>
<dbReference type="GO" id="GO:0005524">
    <property type="term" value="F:ATP binding"/>
    <property type="evidence" value="ECO:0007669"/>
    <property type="project" value="InterPro"/>
</dbReference>
<evidence type="ECO:0000256" key="6">
    <source>
        <dbReference type="ARBA" id="ARBA00022801"/>
    </source>
</evidence>
<keyword evidence="2" id="KW-0597">Phosphoprotein</keyword>
<keyword evidence="4" id="KW-0677">Repeat</keyword>
<dbReference type="PANTHER" id="PTHR42926">
    <property type="match status" value="1"/>
</dbReference>
<proteinExistence type="predicted"/>
<keyword evidence="3" id="KW-0808">Transferase</keyword>
<keyword evidence="6" id="KW-0378">Hydrolase</keyword>
<reference evidence="8 9" key="1">
    <citation type="submission" date="2019-03" db="EMBL/GenBank/DDBJ databases">
        <title>Draft genome sequences of novel Actinobacteria.</title>
        <authorList>
            <person name="Sahin N."/>
            <person name="Ay H."/>
            <person name="Saygin H."/>
        </authorList>
    </citation>
    <scope>NUCLEOTIDE SEQUENCE [LARGE SCALE GENOMIC DNA]</scope>
    <source>
        <strain evidence="8 9">5K548</strain>
    </source>
</reference>
<sequence>MRCSRKEGDRVSSSDAIGRLPTGISGFDQVALGGLPAGRSTLVTGTTGSGKTLFAVEFLAHGIRALDQSGVFVTFEETAAAIRRNARSMGKPIELWEREEKWTFVDASDDVEETSTVGDYDFSALVARIEHAVRRTGATRVVLDSIGAILTRFSEAGNIRQELLRIASSLENIGVTSVLTAERTEEHDGVSRLGVEEFVLNNVIILRNVLRQEQRRRTVEIVKFRGAAHRTGEWLFAIDPQEGIVVMPLAFLGTRARASQTRVSSGNAELDEMCGGGFYRDAIALVSGSSGAGKTLVGLHFAASALDAQERCLFYTFDETREQLVRNAAGWGMDLDAMEETGLLKVVSEYPEESSMEDHFIRLRRNVTEFEPRRMVIDTLSALERITTPRALLDFLVALGAVLRPREITALLTSAAGPRLAPSLTPDVAVEVASLADVTILIRDFEQGGEVRRAIAVAQARGTAHDHRIRQVAIDGLGMHIGEPLHGVSRALFANPLVPEQPQPPTEPR</sequence>
<keyword evidence="5" id="KW-0418">Kinase</keyword>
<dbReference type="PIRSF" id="PIRSF039117">
    <property type="entry name" value="KaiC"/>
    <property type="match status" value="1"/>
</dbReference>
<dbReference type="PROSITE" id="PS51146">
    <property type="entry name" value="KAIC"/>
    <property type="match status" value="2"/>
</dbReference>
<comment type="caution">
    <text evidence="8">The sequence shown here is derived from an EMBL/GenBank/DDBJ whole genome shotgun (WGS) entry which is preliminary data.</text>
</comment>
<dbReference type="EC" id="2.7.11.1" evidence="1"/>
<name>A0A4R5BS32_9PSEU</name>
<dbReference type="PANTHER" id="PTHR42926:SF1">
    <property type="entry name" value="CIRCADIAN CLOCK OSCILLATOR PROTEIN KAIC 1"/>
    <property type="match status" value="1"/>
</dbReference>
<dbReference type="InterPro" id="IPR051347">
    <property type="entry name" value="Circadian_clock_KaiC-rel"/>
</dbReference>
<evidence type="ECO:0000259" key="7">
    <source>
        <dbReference type="PROSITE" id="PS51146"/>
    </source>
</evidence>
<evidence type="ECO:0000256" key="4">
    <source>
        <dbReference type="ARBA" id="ARBA00022737"/>
    </source>
</evidence>
<protein>
    <recommendedName>
        <fullName evidence="1">non-specific serine/threonine protein kinase</fullName>
        <ecNumber evidence="1">2.7.11.1</ecNumber>
    </recommendedName>
</protein>
<dbReference type="AlphaFoldDB" id="A0A4R5BS32"/>
<dbReference type="GO" id="GO:0004674">
    <property type="term" value="F:protein serine/threonine kinase activity"/>
    <property type="evidence" value="ECO:0007669"/>
    <property type="project" value="UniProtKB-EC"/>
</dbReference>
<dbReference type="Pfam" id="PF06745">
    <property type="entry name" value="ATPase"/>
    <property type="match status" value="2"/>
</dbReference>
<dbReference type="EMBL" id="SMLA01000026">
    <property type="protein sequence ID" value="TDD86932.1"/>
    <property type="molecule type" value="Genomic_DNA"/>
</dbReference>
<evidence type="ECO:0000256" key="3">
    <source>
        <dbReference type="ARBA" id="ARBA00022679"/>
    </source>
</evidence>
<feature type="domain" description="KaiC" evidence="7">
    <location>
        <begin position="261"/>
        <end position="495"/>
    </location>
</feature>
<accession>A0A4R5BS32</accession>
<dbReference type="InterPro" id="IPR014774">
    <property type="entry name" value="KaiC-like_dom"/>
</dbReference>
<evidence type="ECO:0000313" key="9">
    <source>
        <dbReference type="Proteomes" id="UP000294723"/>
    </source>
</evidence>
<gene>
    <name evidence="8" type="primary">kaiC</name>
    <name evidence="8" type="ORF">E1202_17800</name>
</gene>
<dbReference type="NCBIfam" id="NF006799">
    <property type="entry name" value="PRK09302.1"/>
    <property type="match status" value="1"/>
</dbReference>
<dbReference type="Gene3D" id="3.40.50.300">
    <property type="entry name" value="P-loop containing nucleotide triphosphate hydrolases"/>
    <property type="match status" value="2"/>
</dbReference>
<evidence type="ECO:0000256" key="5">
    <source>
        <dbReference type="ARBA" id="ARBA00022777"/>
    </source>
</evidence>
<evidence type="ECO:0000313" key="8">
    <source>
        <dbReference type="EMBL" id="TDD86932.1"/>
    </source>
</evidence>
<dbReference type="GO" id="GO:0016787">
    <property type="term" value="F:hydrolase activity"/>
    <property type="evidence" value="ECO:0007669"/>
    <property type="project" value="UniProtKB-KW"/>
</dbReference>
<dbReference type="SUPFAM" id="SSF52540">
    <property type="entry name" value="P-loop containing nucleoside triphosphate hydrolases"/>
    <property type="match status" value="2"/>
</dbReference>
<dbReference type="InterPro" id="IPR010624">
    <property type="entry name" value="KaiC_dom"/>
</dbReference>
<dbReference type="InterPro" id="IPR030665">
    <property type="entry name" value="KaiC"/>
</dbReference>
<evidence type="ECO:0000256" key="1">
    <source>
        <dbReference type="ARBA" id="ARBA00012513"/>
    </source>
</evidence>
<evidence type="ECO:0000256" key="2">
    <source>
        <dbReference type="ARBA" id="ARBA00022553"/>
    </source>
</evidence>
<dbReference type="InterPro" id="IPR027417">
    <property type="entry name" value="P-loop_NTPase"/>
</dbReference>
<keyword evidence="9" id="KW-1185">Reference proteome</keyword>